<dbReference type="Gene3D" id="1.25.40.90">
    <property type="match status" value="1"/>
</dbReference>
<dbReference type="InterPro" id="IPR008942">
    <property type="entry name" value="ENTH_VHS"/>
</dbReference>
<evidence type="ECO:0000259" key="2">
    <source>
        <dbReference type="PROSITE" id="PS51391"/>
    </source>
</evidence>
<evidence type="ECO:0000313" key="4">
    <source>
        <dbReference type="Proteomes" id="UP001628156"/>
    </source>
</evidence>
<reference evidence="3 4" key="1">
    <citation type="journal article" date="2019" name="PLoS Negl. Trop. Dis.">
        <title>Whole genome sequencing of Entamoeba nuttalli reveals mammalian host-related molecular signatures and a novel octapeptide-repeat surface protein.</title>
        <authorList>
            <person name="Tanaka M."/>
            <person name="Makiuchi T."/>
            <person name="Komiyama T."/>
            <person name="Shiina T."/>
            <person name="Osaki K."/>
            <person name="Tachibana H."/>
        </authorList>
    </citation>
    <scope>NUCLEOTIDE SEQUENCE [LARGE SCALE GENOMIC DNA]</scope>
    <source>
        <strain evidence="3 4">P19-061405</strain>
    </source>
</reference>
<dbReference type="SUPFAM" id="SSF48464">
    <property type="entry name" value="ENTH/VHS domain"/>
    <property type="match status" value="1"/>
</dbReference>
<keyword evidence="4" id="KW-1185">Reference proteome</keyword>
<dbReference type="Gene3D" id="3.30.70.330">
    <property type="match status" value="1"/>
</dbReference>
<dbReference type="Pfam" id="PF04818">
    <property type="entry name" value="CID"/>
    <property type="match status" value="1"/>
</dbReference>
<name>A0ABQ0DKI3_9EUKA</name>
<gene>
    <name evidence="3" type="ORF">ENUP19_0144G0016</name>
</gene>
<protein>
    <recommendedName>
        <fullName evidence="2">CID domain-containing protein</fullName>
    </recommendedName>
</protein>
<feature type="region of interest" description="Disordered" evidence="1">
    <location>
        <begin position="275"/>
        <end position="311"/>
    </location>
</feature>
<feature type="domain" description="CID" evidence="2">
    <location>
        <begin position="6"/>
        <end position="143"/>
    </location>
</feature>
<evidence type="ECO:0000313" key="3">
    <source>
        <dbReference type="EMBL" id="GAB1223373.1"/>
    </source>
</evidence>
<dbReference type="InterPro" id="IPR012677">
    <property type="entry name" value="Nucleotide-bd_a/b_plait_sf"/>
</dbReference>
<dbReference type="SUPFAM" id="SSF54928">
    <property type="entry name" value="RNA-binding domain, RBD"/>
    <property type="match status" value="1"/>
</dbReference>
<proteinExistence type="predicted"/>
<dbReference type="InterPro" id="IPR035979">
    <property type="entry name" value="RBD_domain_sf"/>
</dbReference>
<dbReference type="Proteomes" id="UP001628156">
    <property type="component" value="Unassembled WGS sequence"/>
</dbReference>
<comment type="caution">
    <text evidence="3">The sequence shown here is derived from an EMBL/GenBank/DDBJ whole genome shotgun (WGS) entry which is preliminary data.</text>
</comment>
<dbReference type="EMBL" id="BAAFRS010000144">
    <property type="protein sequence ID" value="GAB1223373.1"/>
    <property type="molecule type" value="Genomic_DNA"/>
</dbReference>
<accession>A0ABQ0DKI3</accession>
<dbReference type="InterPro" id="IPR006569">
    <property type="entry name" value="CID_dom"/>
</dbReference>
<evidence type="ECO:0000256" key="1">
    <source>
        <dbReference type="SAM" id="MobiDB-lite"/>
    </source>
</evidence>
<sequence>MSTTNDPNQFDMKLVNALIDISHGPEMVGCKSLEVIIDLVYQYPNSIETLIFRVEQFIDAAPPAYLLAGLYLIDSLIRYLSDENAITVEQRLTSKLSEIIRRICNTPLTTREKARTLLEHWQRHKTFGDELIESCINILKRSEIPNDINAIKIKTNVILLTQLPSDWNEYRIKEYANEVTQVLRVSTKSERHFAFIATPTRNDAEKLKEVLQRRVAETKGHIIPKVVWGTEYWMKSFKFEDEEGICTISKDKIPPDIIVNEQDGTYTVQRPNDMRMSIRMSREEPYNSRRYMPRPRSRESVSQRERSESRG</sequence>
<feature type="compositionally biased region" description="Basic and acidic residues" evidence="1">
    <location>
        <begin position="296"/>
        <end position="311"/>
    </location>
</feature>
<organism evidence="3 4">
    <name type="scientific">Entamoeba nuttalli</name>
    <dbReference type="NCBI Taxonomy" id="412467"/>
    <lineage>
        <taxon>Eukaryota</taxon>
        <taxon>Amoebozoa</taxon>
        <taxon>Evosea</taxon>
        <taxon>Archamoebae</taxon>
        <taxon>Mastigamoebida</taxon>
        <taxon>Entamoebidae</taxon>
        <taxon>Entamoeba</taxon>
    </lineage>
</organism>
<dbReference type="PROSITE" id="PS51391">
    <property type="entry name" value="CID"/>
    <property type="match status" value="1"/>
</dbReference>